<comment type="caution">
    <text evidence="2">The sequence shown here is derived from an EMBL/GenBank/DDBJ whole genome shotgun (WGS) entry which is preliminary data.</text>
</comment>
<feature type="transmembrane region" description="Helical" evidence="1">
    <location>
        <begin position="96"/>
        <end position="117"/>
    </location>
</feature>
<dbReference type="STRING" id="1777140.AWB79_04519"/>
<dbReference type="AlphaFoldDB" id="A0A158C0I3"/>
<dbReference type="EMBL" id="FCOA02000016">
    <property type="protein sequence ID" value="SAK75858.1"/>
    <property type="molecule type" value="Genomic_DNA"/>
</dbReference>
<evidence type="ECO:0000313" key="2">
    <source>
        <dbReference type="EMBL" id="SAK75858.1"/>
    </source>
</evidence>
<evidence type="ECO:0000256" key="1">
    <source>
        <dbReference type="SAM" id="Phobius"/>
    </source>
</evidence>
<dbReference type="Proteomes" id="UP000054851">
    <property type="component" value="Unassembled WGS sequence"/>
</dbReference>
<gene>
    <name evidence="2" type="ORF">AWB79_04519</name>
</gene>
<reference evidence="2" key="1">
    <citation type="submission" date="2016-01" db="EMBL/GenBank/DDBJ databases">
        <authorList>
            <person name="Peeters C."/>
        </authorList>
    </citation>
    <scope>NUCLEOTIDE SEQUENCE</scope>
    <source>
        <strain evidence="2">LMG 29322</strain>
    </source>
</reference>
<keyword evidence="1" id="KW-1133">Transmembrane helix</keyword>
<keyword evidence="3" id="KW-1185">Reference proteome</keyword>
<keyword evidence="1" id="KW-0812">Transmembrane</keyword>
<feature type="transmembrane region" description="Helical" evidence="1">
    <location>
        <begin position="60"/>
        <end position="84"/>
    </location>
</feature>
<name>A0A158C0I3_9BURK</name>
<proteinExistence type="predicted"/>
<organism evidence="2 3">
    <name type="scientific">Caballeronia hypogeia</name>
    <dbReference type="NCBI Taxonomy" id="1777140"/>
    <lineage>
        <taxon>Bacteria</taxon>
        <taxon>Pseudomonadati</taxon>
        <taxon>Pseudomonadota</taxon>
        <taxon>Betaproteobacteria</taxon>
        <taxon>Burkholderiales</taxon>
        <taxon>Burkholderiaceae</taxon>
        <taxon>Caballeronia</taxon>
    </lineage>
</organism>
<evidence type="ECO:0000313" key="3">
    <source>
        <dbReference type="Proteomes" id="UP000054851"/>
    </source>
</evidence>
<keyword evidence="1" id="KW-0472">Membrane</keyword>
<accession>A0A158C0I3</accession>
<protein>
    <submittedName>
        <fullName evidence="2">Virulence factor MVIN family protein</fullName>
    </submittedName>
</protein>
<feature type="transmembrane region" description="Helical" evidence="1">
    <location>
        <begin position="129"/>
        <end position="149"/>
    </location>
</feature>
<feature type="transmembrane region" description="Helical" evidence="1">
    <location>
        <begin position="155"/>
        <end position="174"/>
    </location>
</feature>
<sequence length="238" mass="26213">MTPAIGVLRRRILNVQSCDHARYVASACAHDRTEHSSRAALREHAQEQGKIAQFLNELEAVCLVLGVLLTSTLLIAWPLVAHVAAGNLSAETREMWFQLIAGLAPVGILSFTVDIATARLQSCEKQIHTLIECMPALVLLCFILAMPHHDSLRPLMPGISVGVALQAILLRVLARKADGKRVRPWCSFRSPHWGKTLRSIGMLAFGGIIVSMITPLDQYFLVHAETEPLQRTATRIAF</sequence>
<feature type="transmembrane region" description="Helical" evidence="1">
    <location>
        <begin position="195"/>
        <end position="213"/>
    </location>
</feature>